<evidence type="ECO:0000256" key="4">
    <source>
        <dbReference type="ARBA" id="ARBA00022737"/>
    </source>
</evidence>
<dbReference type="GeneID" id="113574682"/>
<dbReference type="GO" id="GO:0009313">
    <property type="term" value="P:oligosaccharide catabolic process"/>
    <property type="evidence" value="ECO:0007669"/>
    <property type="project" value="TreeGrafter"/>
</dbReference>
<keyword evidence="5" id="KW-0378">Hydrolase</keyword>
<dbReference type="Proteomes" id="UP000314983">
    <property type="component" value="Chromosome 6"/>
</dbReference>
<comment type="catalytic activity">
    <reaction evidence="1">
        <text>Hydrolysis of alpha-(2-&gt;3)-, alpha-(2-&gt;6)-, alpha-(2-&gt;8)- glycosidic linkages of terminal sialic acid residues in oligosaccharides, glycoproteins, glycolipids, colominic acid and synthetic substrates.</text>
        <dbReference type="EC" id="3.2.1.18"/>
    </reaction>
</comment>
<comment type="similarity">
    <text evidence="2">Belongs to the glycosyl hydrolase 33 family.</text>
</comment>
<feature type="domain" description="Sialidase" evidence="10">
    <location>
        <begin position="66"/>
        <end position="384"/>
    </location>
</feature>
<dbReference type="Pfam" id="PF13088">
    <property type="entry name" value="BNR_2"/>
    <property type="match status" value="1"/>
</dbReference>
<dbReference type="EC" id="3.2.1.18" evidence="3"/>
<dbReference type="InterPro" id="IPR026856">
    <property type="entry name" value="Sialidase_fam"/>
</dbReference>
<gene>
    <name evidence="11" type="primary">neu3.1</name>
</gene>
<evidence type="ECO:0000256" key="1">
    <source>
        <dbReference type="ARBA" id="ARBA00000427"/>
    </source>
</evidence>
<dbReference type="RefSeq" id="XP_026861586.2">
    <property type="nucleotide sequence ID" value="XM_027005785.2"/>
</dbReference>
<dbReference type="Gene3D" id="2.120.10.10">
    <property type="match status" value="1"/>
</dbReference>
<evidence type="ECO:0000313" key="12">
    <source>
        <dbReference type="Proteomes" id="UP000314983"/>
    </source>
</evidence>
<dbReference type="PANTHER" id="PTHR10628:SF23">
    <property type="entry name" value="SIALIDASE-3"/>
    <property type="match status" value="1"/>
</dbReference>
<dbReference type="OMA" id="ECGIKRE"/>
<reference evidence="11" key="4">
    <citation type="submission" date="2025-08" db="UniProtKB">
        <authorList>
            <consortium name="Ensembl"/>
        </authorList>
    </citation>
    <scope>IDENTIFICATION</scope>
</reference>
<evidence type="ECO:0000256" key="3">
    <source>
        <dbReference type="ARBA" id="ARBA00012733"/>
    </source>
</evidence>
<dbReference type="PANTHER" id="PTHR10628">
    <property type="entry name" value="SIALIDASE"/>
    <property type="match status" value="1"/>
</dbReference>
<reference evidence="12" key="2">
    <citation type="journal article" date="2017" name="Sci. Adv.">
        <title>A tail of two voltages: Proteomic comparison of the three electric organs of the electric eel.</title>
        <authorList>
            <person name="Traeger L.L."/>
            <person name="Sabat G."/>
            <person name="Barrett-Wilt G.A."/>
            <person name="Wells G.B."/>
            <person name="Sussman M.R."/>
        </authorList>
    </citation>
    <scope>NUCLEOTIDE SEQUENCE [LARGE SCALE GENOMIC DNA]</scope>
</reference>
<dbReference type="InterPro" id="IPR036278">
    <property type="entry name" value="Sialidase_sf"/>
</dbReference>
<keyword evidence="6" id="KW-0442">Lipid degradation</keyword>
<evidence type="ECO:0000313" key="11">
    <source>
        <dbReference type="Ensembl" id="ENSEEEP00000005816.2"/>
    </source>
</evidence>
<dbReference type="GO" id="GO:0004308">
    <property type="term" value="F:exo-alpha-sialidase activity"/>
    <property type="evidence" value="ECO:0007669"/>
    <property type="project" value="UniProtKB-EC"/>
</dbReference>
<keyword evidence="12" id="KW-1185">Reference proteome</keyword>
<dbReference type="CDD" id="cd15482">
    <property type="entry name" value="Sialidase_non-viral"/>
    <property type="match status" value="1"/>
</dbReference>
<dbReference type="AlphaFoldDB" id="A0A4W4E1T6"/>
<dbReference type="CTD" id="780844"/>
<evidence type="ECO:0000256" key="8">
    <source>
        <dbReference type="ARBA" id="ARBA00023277"/>
    </source>
</evidence>
<keyword evidence="4" id="KW-0677">Repeat</keyword>
<accession>A0A4W4E1T6</accession>
<reference evidence="12" key="1">
    <citation type="journal article" date="2014" name="Science">
        <title>Nonhuman genetics. Genomic basis for the convergent evolution of electric organs.</title>
        <authorList>
            <person name="Gallant J.R."/>
            <person name="Traeger L.L."/>
            <person name="Volkening J.D."/>
            <person name="Moffett H."/>
            <person name="Chen P.H."/>
            <person name="Novina C.D."/>
            <person name="Phillips G.N.Jr."/>
            <person name="Anand R."/>
            <person name="Wells G.B."/>
            <person name="Pinch M."/>
            <person name="Guth R."/>
            <person name="Unguez G.A."/>
            <person name="Albert J.S."/>
            <person name="Zakon H.H."/>
            <person name="Samanta M.P."/>
            <person name="Sussman M.R."/>
        </authorList>
    </citation>
    <scope>NUCLEOTIDE SEQUENCE [LARGE SCALE GENOMIC DNA]</scope>
</reference>
<dbReference type="KEGG" id="eee:113574682"/>
<evidence type="ECO:0000256" key="5">
    <source>
        <dbReference type="ARBA" id="ARBA00022801"/>
    </source>
</evidence>
<sequence>MCMSCGGASQQIIDSLGQNSAMGNRIPTIYAPTLQGEPPKTTLFRQEPNGTTYRIPSLVYISECHTFLAFAEKRRTPRDCDAKILVMRRGTQQNGSIQWSPSQELTTACLPEHRTMNPCPVYERESKTLFLFFICVFGNITEGHQISTGKNKARLCYVTSKDGGQSWSNLTDLTKNVIGHEICKLATFAVGPGHGIQMKSGRLIIPAYVYYIHYRLLLFHCPLIVRPHALAFYSDDCGITWQMGEQIHIKSCECEMEEIIDQENRSYLYCNARSTQGRRVESWSESGGTAFDRPHFAQMLVEPCHGCQGSVLSFATPQQSNEEKNGLTSNTRTWLLYSHPTNRRTRKDLGIYLNKSPLCSTGWRKPWIIHHGPSGYSDLTQCEGNEHFACLMECGKSSETEEIAFVEFLLCDLMNSQ</sequence>
<dbReference type="STRING" id="8005.ENSEEEP00000005816"/>
<dbReference type="SUPFAM" id="SSF50939">
    <property type="entry name" value="Sialidases"/>
    <property type="match status" value="1"/>
</dbReference>
<keyword evidence="9" id="KW-0326">Glycosidase</keyword>
<reference evidence="11" key="5">
    <citation type="submission" date="2025-09" db="UniProtKB">
        <authorList>
            <consortium name="Ensembl"/>
        </authorList>
    </citation>
    <scope>IDENTIFICATION</scope>
</reference>
<dbReference type="InterPro" id="IPR011040">
    <property type="entry name" value="Sialidase"/>
</dbReference>
<dbReference type="GO" id="GO:0005737">
    <property type="term" value="C:cytoplasm"/>
    <property type="evidence" value="ECO:0007669"/>
    <property type="project" value="TreeGrafter"/>
</dbReference>
<reference evidence="11" key="3">
    <citation type="submission" date="2020-05" db="EMBL/GenBank/DDBJ databases">
        <title>Electrophorus electricus (electric eel) genome, fEleEle1, primary haplotype.</title>
        <authorList>
            <person name="Myers G."/>
            <person name="Meyer A."/>
            <person name="Fedrigo O."/>
            <person name="Formenti G."/>
            <person name="Rhie A."/>
            <person name="Tracey A."/>
            <person name="Sims Y."/>
            <person name="Jarvis E.D."/>
        </authorList>
    </citation>
    <scope>NUCLEOTIDE SEQUENCE [LARGE SCALE GENOMIC DNA]</scope>
</reference>
<evidence type="ECO:0000256" key="9">
    <source>
        <dbReference type="ARBA" id="ARBA00023295"/>
    </source>
</evidence>
<dbReference type="GO" id="GO:0006689">
    <property type="term" value="P:ganglioside catabolic process"/>
    <property type="evidence" value="ECO:0007669"/>
    <property type="project" value="TreeGrafter"/>
</dbReference>
<proteinExistence type="inferred from homology"/>
<evidence type="ECO:0000256" key="2">
    <source>
        <dbReference type="ARBA" id="ARBA00009348"/>
    </source>
</evidence>
<name>A0A4W4E1T6_ELEEL</name>
<dbReference type="GO" id="GO:0016020">
    <property type="term" value="C:membrane"/>
    <property type="evidence" value="ECO:0007669"/>
    <property type="project" value="TreeGrafter"/>
</dbReference>
<keyword evidence="8" id="KW-0119">Carbohydrate metabolism</keyword>
<evidence type="ECO:0000259" key="10">
    <source>
        <dbReference type="Pfam" id="PF13088"/>
    </source>
</evidence>
<keyword evidence="7" id="KW-0443">Lipid metabolism</keyword>
<protein>
    <recommendedName>
        <fullName evidence="3">exo-alpha-sialidase</fullName>
        <ecNumber evidence="3">3.2.1.18</ecNumber>
    </recommendedName>
</protein>
<evidence type="ECO:0000256" key="7">
    <source>
        <dbReference type="ARBA" id="ARBA00023098"/>
    </source>
</evidence>
<dbReference type="Ensembl" id="ENSEEET00000005895.2">
    <property type="protein sequence ID" value="ENSEEEP00000005816.2"/>
    <property type="gene ID" value="ENSEEEG00000003083.2"/>
</dbReference>
<dbReference type="FunFam" id="2.120.10.10:FF:000002">
    <property type="entry name" value="Neuraminidase 3"/>
    <property type="match status" value="1"/>
</dbReference>
<dbReference type="GeneTree" id="ENSGT00950000182944"/>
<organism evidence="11 12">
    <name type="scientific">Electrophorus electricus</name>
    <name type="common">Electric eel</name>
    <name type="synonym">Gymnotus electricus</name>
    <dbReference type="NCBI Taxonomy" id="8005"/>
    <lineage>
        <taxon>Eukaryota</taxon>
        <taxon>Metazoa</taxon>
        <taxon>Chordata</taxon>
        <taxon>Craniata</taxon>
        <taxon>Vertebrata</taxon>
        <taxon>Euteleostomi</taxon>
        <taxon>Actinopterygii</taxon>
        <taxon>Neopterygii</taxon>
        <taxon>Teleostei</taxon>
        <taxon>Ostariophysi</taxon>
        <taxon>Gymnotiformes</taxon>
        <taxon>Gymnotoidei</taxon>
        <taxon>Gymnotidae</taxon>
        <taxon>Electrophorus</taxon>
    </lineage>
</organism>
<evidence type="ECO:0000256" key="6">
    <source>
        <dbReference type="ARBA" id="ARBA00022963"/>
    </source>
</evidence>